<evidence type="ECO:0000313" key="4">
    <source>
        <dbReference type="Proteomes" id="UP000319514"/>
    </source>
</evidence>
<organism evidence="3 4">
    <name type="scientific">Oryzihumus leptocrescens</name>
    <dbReference type="NCBI Taxonomy" id="297536"/>
    <lineage>
        <taxon>Bacteria</taxon>
        <taxon>Bacillati</taxon>
        <taxon>Actinomycetota</taxon>
        <taxon>Actinomycetes</taxon>
        <taxon>Micrococcales</taxon>
        <taxon>Intrasporangiaceae</taxon>
        <taxon>Oryzihumus</taxon>
    </lineage>
</organism>
<evidence type="ECO:0000256" key="1">
    <source>
        <dbReference type="SAM" id="Coils"/>
    </source>
</evidence>
<evidence type="ECO:0000259" key="2">
    <source>
        <dbReference type="SMART" id="SM00421"/>
    </source>
</evidence>
<accession>A0A542Z7Z2</accession>
<dbReference type="InterPro" id="IPR016032">
    <property type="entry name" value="Sig_transdc_resp-reg_C-effctor"/>
</dbReference>
<dbReference type="GO" id="GO:0006355">
    <property type="term" value="P:regulation of DNA-templated transcription"/>
    <property type="evidence" value="ECO:0007669"/>
    <property type="project" value="InterPro"/>
</dbReference>
<keyword evidence="4" id="KW-1185">Reference proteome</keyword>
<keyword evidence="1" id="KW-0175">Coiled coil</keyword>
<evidence type="ECO:0000313" key="3">
    <source>
        <dbReference type="EMBL" id="TQL56463.1"/>
    </source>
</evidence>
<dbReference type="EMBL" id="VFOQ01000003">
    <property type="protein sequence ID" value="TQL56463.1"/>
    <property type="molecule type" value="Genomic_DNA"/>
</dbReference>
<reference evidence="3 4" key="1">
    <citation type="submission" date="2019-06" db="EMBL/GenBank/DDBJ databases">
        <title>Sequencing the genomes of 1000 actinobacteria strains.</title>
        <authorList>
            <person name="Klenk H.-P."/>
        </authorList>
    </citation>
    <scope>NUCLEOTIDE SEQUENCE [LARGE SCALE GENOMIC DNA]</scope>
    <source>
        <strain evidence="3 4">DSM 18082</strain>
    </source>
</reference>
<dbReference type="Proteomes" id="UP000319514">
    <property type="component" value="Unassembled WGS sequence"/>
</dbReference>
<sequence>MSPYLAPFRVSEAAETLYRRILRSSRSDVATHAAELGWTLEEVTTALQSLIAIRLVRETTDHQVVVEHPRAALERLIDSEEARLDSRRRELSEARNAIAQFAADHRVGQSGSTATRRPAWEEVSAQLAPSLVEHTIRITSGVIRTSVVRVDVGPGLDDDTYRTAQAAVAAGREQRALYPLSALEDPASQRWMRGWSDVGEQQRVTDSPPSEFAVFGDEVVLAVASWHDPTSDFVVIRDEMLVSAFTTMFDLAWSVALPVPDASVETDADRRLLTLLAGGLKDEAIARYLGWGVRTVRRRVANLMADLGADTRFQLGVAAQRRGLIGAARGGVGPGAPNG</sequence>
<dbReference type="InterPro" id="IPR000792">
    <property type="entry name" value="Tscrpt_reg_LuxR_C"/>
</dbReference>
<comment type="caution">
    <text evidence="3">The sequence shown here is derived from an EMBL/GenBank/DDBJ whole genome shotgun (WGS) entry which is preliminary data.</text>
</comment>
<dbReference type="OrthoDB" id="5932488at2"/>
<proteinExistence type="predicted"/>
<dbReference type="RefSeq" id="WP_141790655.1">
    <property type="nucleotide sequence ID" value="NZ_BAAAKX010000008.1"/>
</dbReference>
<dbReference type="GO" id="GO:0003677">
    <property type="term" value="F:DNA binding"/>
    <property type="evidence" value="ECO:0007669"/>
    <property type="project" value="InterPro"/>
</dbReference>
<dbReference type="AlphaFoldDB" id="A0A542Z7Z2"/>
<feature type="domain" description="HTH luxR-type" evidence="2">
    <location>
        <begin position="262"/>
        <end position="319"/>
    </location>
</feature>
<name>A0A542Z7Z2_9MICO</name>
<dbReference type="Gene3D" id="1.10.10.10">
    <property type="entry name" value="Winged helix-like DNA-binding domain superfamily/Winged helix DNA-binding domain"/>
    <property type="match status" value="1"/>
</dbReference>
<dbReference type="SUPFAM" id="SSF46894">
    <property type="entry name" value="C-terminal effector domain of the bipartite response regulators"/>
    <property type="match status" value="1"/>
</dbReference>
<feature type="coiled-coil region" evidence="1">
    <location>
        <begin position="70"/>
        <end position="97"/>
    </location>
</feature>
<protein>
    <recommendedName>
        <fullName evidence="2">HTH luxR-type domain-containing protein</fullName>
    </recommendedName>
</protein>
<gene>
    <name evidence="3" type="ORF">FB474_4080</name>
</gene>
<dbReference type="SMART" id="SM00421">
    <property type="entry name" value="HTH_LUXR"/>
    <property type="match status" value="1"/>
</dbReference>
<dbReference type="InterPro" id="IPR036388">
    <property type="entry name" value="WH-like_DNA-bd_sf"/>
</dbReference>